<organism evidence="6 7">
    <name type="scientific">Colletotrichum chrysophilum</name>
    <dbReference type="NCBI Taxonomy" id="1836956"/>
    <lineage>
        <taxon>Eukaryota</taxon>
        <taxon>Fungi</taxon>
        <taxon>Dikarya</taxon>
        <taxon>Ascomycota</taxon>
        <taxon>Pezizomycotina</taxon>
        <taxon>Sordariomycetes</taxon>
        <taxon>Hypocreomycetidae</taxon>
        <taxon>Glomerellales</taxon>
        <taxon>Glomerellaceae</taxon>
        <taxon>Colletotrichum</taxon>
        <taxon>Colletotrichum gloeosporioides species complex</taxon>
    </lineage>
</organism>
<dbReference type="CDD" id="cd02440">
    <property type="entry name" value="AdoMet_MTases"/>
    <property type="match status" value="1"/>
</dbReference>
<comment type="similarity">
    <text evidence="4">Belongs to the class I-like SAM-binding methyltransferase superfamily. Cation-dependent O-methyltransferase family.</text>
</comment>
<dbReference type="Proteomes" id="UP001243330">
    <property type="component" value="Unassembled WGS sequence"/>
</dbReference>
<dbReference type="InterPro" id="IPR029063">
    <property type="entry name" value="SAM-dependent_MTases_sf"/>
</dbReference>
<dbReference type="GO" id="GO:0032259">
    <property type="term" value="P:methylation"/>
    <property type="evidence" value="ECO:0007669"/>
    <property type="project" value="UniProtKB-KW"/>
</dbReference>
<evidence type="ECO:0000256" key="4">
    <source>
        <dbReference type="ARBA" id="ARBA00023453"/>
    </source>
</evidence>
<evidence type="ECO:0000313" key="7">
    <source>
        <dbReference type="Proteomes" id="UP001243330"/>
    </source>
</evidence>
<protein>
    <submittedName>
        <fullName evidence="6">O-methyltransferase</fullName>
    </submittedName>
</protein>
<keyword evidence="7" id="KW-1185">Reference proteome</keyword>
<dbReference type="PANTHER" id="PTHR10509">
    <property type="entry name" value="O-METHYLTRANSFERASE-RELATED"/>
    <property type="match status" value="1"/>
</dbReference>
<gene>
    <name evidence="6" type="ORF">CCHR01_08104</name>
</gene>
<dbReference type="PROSITE" id="PS51682">
    <property type="entry name" value="SAM_OMT_I"/>
    <property type="match status" value="1"/>
</dbReference>
<name>A0AAD9EI67_9PEZI</name>
<evidence type="ECO:0000256" key="5">
    <source>
        <dbReference type="SAM" id="MobiDB-lite"/>
    </source>
</evidence>
<dbReference type="InterPro" id="IPR050362">
    <property type="entry name" value="Cation-dep_OMT"/>
</dbReference>
<reference evidence="6" key="1">
    <citation type="submission" date="2023-01" db="EMBL/GenBank/DDBJ databases">
        <title>Colletotrichum chrysophilum M932 genome sequence.</title>
        <authorList>
            <person name="Baroncelli R."/>
        </authorList>
    </citation>
    <scope>NUCLEOTIDE SEQUENCE</scope>
    <source>
        <strain evidence="6">M932</strain>
    </source>
</reference>
<dbReference type="Gene3D" id="3.40.50.150">
    <property type="entry name" value="Vaccinia Virus protein VP39"/>
    <property type="match status" value="1"/>
</dbReference>
<dbReference type="EMBL" id="JAQOWY010000148">
    <property type="protein sequence ID" value="KAK1849270.1"/>
    <property type="molecule type" value="Genomic_DNA"/>
</dbReference>
<evidence type="ECO:0000256" key="2">
    <source>
        <dbReference type="ARBA" id="ARBA00022679"/>
    </source>
</evidence>
<accession>A0AAD9EI67</accession>
<dbReference type="Pfam" id="PF01596">
    <property type="entry name" value="Methyltransf_3"/>
    <property type="match status" value="1"/>
</dbReference>
<comment type="caution">
    <text evidence="6">The sequence shown here is derived from an EMBL/GenBank/DDBJ whole genome shotgun (WGS) entry which is preliminary data.</text>
</comment>
<keyword evidence="3" id="KW-0949">S-adenosyl-L-methionine</keyword>
<dbReference type="PANTHER" id="PTHR10509:SF14">
    <property type="entry name" value="CAFFEOYL-COA O-METHYLTRANSFERASE 3-RELATED"/>
    <property type="match status" value="1"/>
</dbReference>
<feature type="region of interest" description="Disordered" evidence="5">
    <location>
        <begin position="365"/>
        <end position="418"/>
    </location>
</feature>
<dbReference type="SUPFAM" id="SSF53335">
    <property type="entry name" value="S-adenosyl-L-methionine-dependent methyltransferases"/>
    <property type="match status" value="1"/>
</dbReference>
<dbReference type="GO" id="GO:0008171">
    <property type="term" value="F:O-methyltransferase activity"/>
    <property type="evidence" value="ECO:0007669"/>
    <property type="project" value="InterPro"/>
</dbReference>
<proteinExistence type="inferred from homology"/>
<dbReference type="AlphaFoldDB" id="A0AAD9EI67"/>
<dbReference type="InterPro" id="IPR002935">
    <property type="entry name" value="SAM_O-MeTrfase"/>
</dbReference>
<evidence type="ECO:0000313" key="6">
    <source>
        <dbReference type="EMBL" id="KAK1849270.1"/>
    </source>
</evidence>
<dbReference type="GO" id="GO:0008757">
    <property type="term" value="F:S-adenosylmethionine-dependent methyltransferase activity"/>
    <property type="evidence" value="ECO:0007669"/>
    <property type="project" value="TreeGrafter"/>
</dbReference>
<feature type="compositionally biased region" description="Acidic residues" evidence="5">
    <location>
        <begin position="394"/>
        <end position="404"/>
    </location>
</feature>
<evidence type="ECO:0000256" key="1">
    <source>
        <dbReference type="ARBA" id="ARBA00022603"/>
    </source>
</evidence>
<sequence length="418" mass="45827">MKSSVSVLYPNEQVSRNVTAYSESSSTPLPAHIVAYHDHIDTTQPETSMLMISNFQAQNHIWLAKLIGAKRVLEIGVYVGYSGMVWSHAVGPNGTVTGLEFDANYAKQAQEAWAANGIKNASVIVGDALQTLPTLQPDEPYDLIFIDAQKSGYPSYLSTILSASPASGGRRLLRAGGLIVADNVLRRGIVADDSDGNPWVQREKGERAAYWKSEDVEKLREFNRMVREDERLDSWLMPLYDGVHLARTKKSPRNHHTNPSAGPDAMCTAENIYYTACGCFSGHHITWLCPRSTTTPGAGTVCPAIDAQGVLRRPGKCLPCRRRDWQQQVLERLLPVRDALPPSGGDLVSDRLTLLSAMIRRAVENSNSNGNGVGKMEDETGNEGQQGKRGPDVVAEESTGDEVQQEVVETDSTAWHQE</sequence>
<keyword evidence="2" id="KW-0808">Transferase</keyword>
<keyword evidence="1" id="KW-0489">Methyltransferase</keyword>
<evidence type="ECO:0000256" key="3">
    <source>
        <dbReference type="ARBA" id="ARBA00022691"/>
    </source>
</evidence>